<dbReference type="PROSITE" id="PS51756">
    <property type="entry name" value="LXG"/>
    <property type="match status" value="1"/>
</dbReference>
<proteinExistence type="inferred from homology"/>
<dbReference type="PATRIC" id="fig|136160.3.peg.3304"/>
<evidence type="ECO:0000313" key="3">
    <source>
        <dbReference type="EMBL" id="KOO39874.1"/>
    </source>
</evidence>
<dbReference type="RefSeq" id="WP_053431720.1">
    <property type="nucleotide sequence ID" value="NZ_LILD02000002.1"/>
</dbReference>
<comment type="caution">
    <text evidence="3">The sequence shown here is derived from an EMBL/GenBank/DDBJ whole genome shotgun (WGS) entry which is preliminary data.</text>
</comment>
<dbReference type="EMBL" id="LILD01000001">
    <property type="protein sequence ID" value="KOO39874.1"/>
    <property type="molecule type" value="Genomic_DNA"/>
</dbReference>
<gene>
    <name evidence="3" type="ORF">AMD02_14215</name>
</gene>
<reference evidence="3" key="1">
    <citation type="submission" date="2015-08" db="EMBL/GenBank/DDBJ databases">
        <title>Complete DNA Sequence of Pseudomonas syringae pv. actinidiae, the Causal Agent of Kiwifruit Canker Disease.</title>
        <authorList>
            <person name="Rikkerink E.H.A."/>
            <person name="Fineran P.C."/>
        </authorList>
    </citation>
    <scope>NUCLEOTIDE SEQUENCE</scope>
    <source>
        <strain evidence="3">DSM 13666</strain>
    </source>
</reference>
<dbReference type="InterPro" id="IPR006829">
    <property type="entry name" value="LXG_dom"/>
</dbReference>
<dbReference type="AlphaFoldDB" id="A0A0M0KM28"/>
<name>A0A0M0KM28_ALKHA</name>
<evidence type="ECO:0000256" key="1">
    <source>
        <dbReference type="ARBA" id="ARBA00034117"/>
    </source>
</evidence>
<evidence type="ECO:0000259" key="2">
    <source>
        <dbReference type="PROSITE" id="PS51756"/>
    </source>
</evidence>
<feature type="domain" description="LXG" evidence="2">
    <location>
        <begin position="1"/>
        <end position="243"/>
    </location>
</feature>
<organism evidence="3">
    <name type="scientific">Halalkalibacterium halodurans</name>
    <name type="common">Bacillus halodurans</name>
    <dbReference type="NCBI Taxonomy" id="86665"/>
    <lineage>
        <taxon>Bacteria</taxon>
        <taxon>Bacillati</taxon>
        <taxon>Bacillota</taxon>
        <taxon>Bacilli</taxon>
        <taxon>Bacillales</taxon>
        <taxon>Bacillaceae</taxon>
        <taxon>Halalkalibacterium (ex Joshi et al. 2022)</taxon>
    </lineage>
</organism>
<protein>
    <recommendedName>
        <fullName evidence="2">LXG domain-containing protein</fullName>
    </recommendedName>
</protein>
<comment type="similarity">
    <text evidence="1">In the N-terminal section; belongs to the LXG family.</text>
</comment>
<dbReference type="Pfam" id="PF04740">
    <property type="entry name" value="LXG"/>
    <property type="match status" value="1"/>
</dbReference>
<sequence length="503" mass="56133">MKFLDVNQHLSELDEHIKVLKSYGDVFEAVEARITRVINMDGAFKGEGAKGVIYNHAHMQLPTIRSIRAFLISYAKTLEKMKANITEYEPASNGSVSEDFWKNQLPKGYDRYEETLEEREAAINQATAEVSHILHLGKLQTGNVYNSVDSARKHADTVLEGLYDLDQAGVELMAQVRTKMEELKATIRQVLDWTMTGGVRMSGVSIMEVGGYFANNATLHEKAPEVDTSKMNANVYDPTLADNPALANNPTFRFINTLINKGATPRESFILPFDYRNPIYYDGWVSPRAHVNQLTFAEKPKDMFGGEIIWEKDNGKLQITKGTEIDYKALGIVPDRAKINDDIIVHFDIIDDRLVIFKDDPNFYYYTQNAEMGGFHYYAAGTAQGLTRGYGAWLLGRSVAAIPTVGPIAQNIFNNASDPSTLVAVGTAAGTFAFADKVPAFGHILGTPVPKSGTKEVLVYLSEDKDDWKEAHKVLIKVDPTGDVSYKAGNDEKLLRRLTTWWE</sequence>
<accession>A0A0M0KM28</accession>